<feature type="binding site" evidence="6">
    <location>
        <position position="6"/>
    </location>
    <ligand>
        <name>Mg(2+)</name>
        <dbReference type="ChEBI" id="CHEBI:18420"/>
    </ligand>
</feature>
<dbReference type="RefSeq" id="WP_066473448.1">
    <property type="nucleotide sequence ID" value="NZ_CBCRUZ010000006.1"/>
</dbReference>
<dbReference type="InterPro" id="IPR029060">
    <property type="entry name" value="PIN-like_dom_sf"/>
</dbReference>
<comment type="function">
    <text evidence="6">Toxic component of a toxin-antitoxin (TA) system. An RNase.</text>
</comment>
<dbReference type="InterPro" id="IPR006226">
    <property type="entry name" value="Mtu_PIN"/>
</dbReference>
<comment type="similarity">
    <text evidence="6">Belongs to the PINc/VapC protein family.</text>
</comment>
<keyword evidence="6" id="KW-0800">Toxin</keyword>
<evidence type="ECO:0000256" key="3">
    <source>
        <dbReference type="ARBA" id="ARBA00022723"/>
    </source>
</evidence>
<evidence type="ECO:0000256" key="2">
    <source>
        <dbReference type="ARBA" id="ARBA00022722"/>
    </source>
</evidence>
<feature type="binding site" evidence="6">
    <location>
        <position position="106"/>
    </location>
    <ligand>
        <name>Mg(2+)</name>
        <dbReference type="ChEBI" id="CHEBI:18420"/>
    </ligand>
</feature>
<keyword evidence="3 6" id="KW-0479">Metal-binding</keyword>
<keyword evidence="5 6" id="KW-0460">Magnesium</keyword>
<organism evidence="8 9">
    <name type="scientific">Skermania pinensis</name>
    <dbReference type="NCBI Taxonomy" id="39122"/>
    <lineage>
        <taxon>Bacteria</taxon>
        <taxon>Bacillati</taxon>
        <taxon>Actinomycetota</taxon>
        <taxon>Actinomycetes</taxon>
        <taxon>Mycobacteriales</taxon>
        <taxon>Gordoniaceae</taxon>
        <taxon>Skermania</taxon>
    </lineage>
</organism>
<comment type="cofactor">
    <cofactor evidence="6">
        <name>Mg(2+)</name>
        <dbReference type="ChEBI" id="CHEBI:18420"/>
    </cofactor>
</comment>
<name>A0ABX8S7N6_9ACTN</name>
<dbReference type="InterPro" id="IPR022907">
    <property type="entry name" value="VapC_family"/>
</dbReference>
<dbReference type="NCBIfam" id="TIGR00028">
    <property type="entry name" value="Mtu_PIN_fam"/>
    <property type="match status" value="1"/>
</dbReference>
<accession>A0ABX8S7N6</accession>
<reference evidence="8" key="1">
    <citation type="submission" date="2021-07" db="EMBL/GenBank/DDBJ databases">
        <title>Candidatus Kaistella beijingensis sp. nov. isolated from a municipal wastewater treatment plant is involved in sludge foaming.</title>
        <authorList>
            <person name="Song Y."/>
            <person name="Liu S.-J."/>
        </authorList>
    </citation>
    <scope>NUCLEOTIDE SEQUENCE</scope>
    <source>
        <strain evidence="8">DSM 43998</strain>
    </source>
</reference>
<dbReference type="Pfam" id="PF01850">
    <property type="entry name" value="PIN"/>
    <property type="match status" value="1"/>
</dbReference>
<dbReference type="EC" id="3.1.-.-" evidence="6"/>
<gene>
    <name evidence="6" type="primary">vapC</name>
    <name evidence="8" type="ORF">KV203_19125</name>
</gene>
<evidence type="ECO:0000256" key="1">
    <source>
        <dbReference type="ARBA" id="ARBA00022649"/>
    </source>
</evidence>
<evidence type="ECO:0000256" key="4">
    <source>
        <dbReference type="ARBA" id="ARBA00022801"/>
    </source>
</evidence>
<evidence type="ECO:0000259" key="7">
    <source>
        <dbReference type="Pfam" id="PF01850"/>
    </source>
</evidence>
<evidence type="ECO:0000256" key="6">
    <source>
        <dbReference type="HAMAP-Rule" id="MF_00265"/>
    </source>
</evidence>
<evidence type="ECO:0000256" key="5">
    <source>
        <dbReference type="ARBA" id="ARBA00022842"/>
    </source>
</evidence>
<dbReference type="Gene3D" id="3.40.50.1010">
    <property type="entry name" value="5'-nuclease"/>
    <property type="match status" value="1"/>
</dbReference>
<evidence type="ECO:0000313" key="8">
    <source>
        <dbReference type="EMBL" id="QXQ13855.1"/>
    </source>
</evidence>
<feature type="domain" description="PIN" evidence="7">
    <location>
        <begin position="5"/>
        <end position="133"/>
    </location>
</feature>
<dbReference type="EMBL" id="CP079105">
    <property type="protein sequence ID" value="QXQ13855.1"/>
    <property type="molecule type" value="Genomic_DNA"/>
</dbReference>
<dbReference type="InterPro" id="IPR002716">
    <property type="entry name" value="PIN_dom"/>
</dbReference>
<proteinExistence type="inferred from homology"/>
<dbReference type="HAMAP" id="MF_00265">
    <property type="entry name" value="VapC_Nob1"/>
    <property type="match status" value="1"/>
</dbReference>
<protein>
    <recommendedName>
        <fullName evidence="6">Ribonuclease VapC</fullName>
        <shortName evidence="6">RNase VapC</shortName>
        <ecNumber evidence="6">3.1.-.-</ecNumber>
    </recommendedName>
    <alternativeName>
        <fullName evidence="6">Toxin VapC</fullName>
    </alternativeName>
</protein>
<dbReference type="Proteomes" id="UP000887023">
    <property type="component" value="Chromosome"/>
</dbReference>
<keyword evidence="1 6" id="KW-1277">Toxin-antitoxin system</keyword>
<evidence type="ECO:0000313" key="9">
    <source>
        <dbReference type="Proteomes" id="UP000887023"/>
    </source>
</evidence>
<keyword evidence="9" id="KW-1185">Reference proteome</keyword>
<dbReference type="SUPFAM" id="SSF88723">
    <property type="entry name" value="PIN domain-like"/>
    <property type="match status" value="1"/>
</dbReference>
<keyword evidence="4 6" id="KW-0378">Hydrolase</keyword>
<keyword evidence="2 6" id="KW-0540">Nuclease</keyword>
<sequence>MSFTIDTNVLVYASDADSPVHERARSVVEEALAGPGLVTFFWPVLLGYLRIVTHPRICAAPLAPARAHEAIERIDAAPAARVVGAGPNFWRCYRAVGGGRGNDVPDAVIVALMHEYGVATIVTHDRDFRRYDGISVRDPFAD</sequence>